<dbReference type="HOGENOM" id="CLU_032848_0_0_1"/>
<comment type="similarity">
    <text evidence="2">Belongs to the VAMP-associated protein (VAP) (TC 9.B.17) family.</text>
</comment>
<dbReference type="InParanoid" id="E0W0W9"/>
<dbReference type="InterPro" id="IPR000535">
    <property type="entry name" value="MSP_dom"/>
</dbReference>
<dbReference type="PIRSF" id="PIRSF019693">
    <property type="entry name" value="VAMP-associated"/>
    <property type="match status" value="1"/>
</dbReference>
<dbReference type="InterPro" id="IPR008962">
    <property type="entry name" value="PapD-like_sf"/>
</dbReference>
<reference evidence="7" key="1">
    <citation type="submission" date="2007-04" db="EMBL/GenBank/DDBJ databases">
        <title>Annotation of Pediculus humanus corporis strain USDA.</title>
        <authorList>
            <person name="Kirkness E."/>
            <person name="Hannick L."/>
            <person name="Hass B."/>
            <person name="Bruggner R."/>
            <person name="Lawson D."/>
            <person name="Bidwell S."/>
            <person name="Joardar V."/>
            <person name="Caler E."/>
            <person name="Walenz B."/>
            <person name="Inman J."/>
            <person name="Schobel S."/>
            <person name="Galinsky K."/>
            <person name="Amedeo P."/>
            <person name="Strausberg R."/>
        </authorList>
    </citation>
    <scope>NUCLEOTIDE SEQUENCE</scope>
    <source>
        <strain evidence="7">USDA</strain>
    </source>
</reference>
<evidence type="ECO:0000313" key="9">
    <source>
        <dbReference type="Proteomes" id="UP000009046"/>
    </source>
</evidence>
<dbReference type="GO" id="GO:0061817">
    <property type="term" value="P:endoplasmic reticulum-plasma membrane tethering"/>
    <property type="evidence" value="ECO:0007669"/>
    <property type="project" value="TreeGrafter"/>
</dbReference>
<evidence type="ECO:0000256" key="2">
    <source>
        <dbReference type="ARBA" id="ARBA00008932"/>
    </source>
</evidence>
<evidence type="ECO:0000313" key="7">
    <source>
        <dbReference type="EMBL" id="EEB19275.1"/>
    </source>
</evidence>
<dbReference type="GO" id="GO:0090158">
    <property type="term" value="P:endoplasmic reticulum membrane organization"/>
    <property type="evidence" value="ECO:0007669"/>
    <property type="project" value="TreeGrafter"/>
</dbReference>
<dbReference type="OrthoDB" id="264603at2759"/>
<dbReference type="Proteomes" id="UP000009046">
    <property type="component" value="Unassembled WGS sequence"/>
</dbReference>
<dbReference type="EnsemblMetazoa" id="PHUM564710-RA">
    <property type="protein sequence ID" value="PHUM564710-PA"/>
    <property type="gene ID" value="PHUM564710"/>
</dbReference>
<dbReference type="SUPFAM" id="SSF49354">
    <property type="entry name" value="PapD-like"/>
    <property type="match status" value="1"/>
</dbReference>
<proteinExistence type="inferred from homology"/>
<dbReference type="PANTHER" id="PTHR10809:SF6">
    <property type="entry name" value="AT11025P-RELATED"/>
    <property type="match status" value="1"/>
</dbReference>
<dbReference type="PROSITE" id="PS50202">
    <property type="entry name" value="MSP"/>
    <property type="match status" value="1"/>
</dbReference>
<organism>
    <name type="scientific">Pediculus humanus subsp. corporis</name>
    <name type="common">Body louse</name>
    <dbReference type="NCBI Taxonomy" id="121224"/>
    <lineage>
        <taxon>Eukaryota</taxon>
        <taxon>Metazoa</taxon>
        <taxon>Ecdysozoa</taxon>
        <taxon>Arthropoda</taxon>
        <taxon>Hexapoda</taxon>
        <taxon>Insecta</taxon>
        <taxon>Pterygota</taxon>
        <taxon>Neoptera</taxon>
        <taxon>Paraneoptera</taxon>
        <taxon>Psocodea</taxon>
        <taxon>Troctomorpha</taxon>
        <taxon>Phthiraptera</taxon>
        <taxon>Anoplura</taxon>
        <taxon>Pediculidae</taxon>
        <taxon>Pediculus</taxon>
    </lineage>
</organism>
<keyword evidence="5" id="KW-0472">Membrane</keyword>
<dbReference type="OMA" id="XSTSAAS"/>
<evidence type="ECO:0000313" key="8">
    <source>
        <dbReference type="EnsemblMetazoa" id="PHUM564710-PA"/>
    </source>
</evidence>
<dbReference type="STRING" id="121224.E0W0W9"/>
<evidence type="ECO:0000256" key="3">
    <source>
        <dbReference type="ARBA" id="ARBA00022692"/>
    </source>
</evidence>
<dbReference type="eggNOG" id="KOG0439">
    <property type="taxonomic scope" value="Eukaryota"/>
</dbReference>
<feature type="domain" description="MSP" evidence="6">
    <location>
        <begin position="7"/>
        <end position="123"/>
    </location>
</feature>
<dbReference type="GO" id="GO:0005789">
    <property type="term" value="C:endoplasmic reticulum membrane"/>
    <property type="evidence" value="ECO:0007669"/>
    <property type="project" value="InterPro"/>
</dbReference>
<accession>E0W0W9</accession>
<evidence type="ECO:0000256" key="5">
    <source>
        <dbReference type="ARBA" id="ARBA00023136"/>
    </source>
</evidence>
<dbReference type="InterPro" id="IPR013783">
    <property type="entry name" value="Ig-like_fold"/>
</dbReference>
<evidence type="ECO:0000256" key="4">
    <source>
        <dbReference type="ARBA" id="ARBA00022989"/>
    </source>
</evidence>
<dbReference type="KEGG" id="phu:Phum_PHUM564710"/>
<name>E0W0W9_PEDHC</name>
<dbReference type="GO" id="GO:0033149">
    <property type="term" value="F:FFAT motif binding"/>
    <property type="evidence" value="ECO:0007669"/>
    <property type="project" value="TreeGrafter"/>
</dbReference>
<dbReference type="InterPro" id="IPR016763">
    <property type="entry name" value="VAP"/>
</dbReference>
<keyword evidence="4" id="KW-1133">Transmembrane helix</keyword>
<dbReference type="FunCoup" id="E0W0W9">
    <property type="interactions" value="40"/>
</dbReference>
<dbReference type="Pfam" id="PF00635">
    <property type="entry name" value="Motile_Sperm"/>
    <property type="match status" value="1"/>
</dbReference>
<dbReference type="CTD" id="8234794"/>
<evidence type="ECO:0000259" key="6">
    <source>
        <dbReference type="PROSITE" id="PS50202"/>
    </source>
</evidence>
<protein>
    <submittedName>
        <fullName evidence="7 8">Vesicle-associated membrane protein-associated protein A, putative</fullName>
    </submittedName>
</protein>
<dbReference type="RefSeq" id="XP_002432013.1">
    <property type="nucleotide sequence ID" value="XM_002431968.1"/>
</dbReference>
<dbReference type="EMBL" id="AAZO01006861">
    <property type="status" value="NOT_ANNOTATED_CDS"/>
    <property type="molecule type" value="Genomic_DNA"/>
</dbReference>
<keyword evidence="9" id="KW-1185">Reference proteome</keyword>
<dbReference type="GO" id="GO:0005886">
    <property type="term" value="C:plasma membrane"/>
    <property type="evidence" value="ECO:0007669"/>
    <property type="project" value="TreeGrafter"/>
</dbReference>
<keyword evidence="3" id="KW-0812">Transmembrane</keyword>
<dbReference type="Gene3D" id="2.60.40.10">
    <property type="entry name" value="Immunoglobulins"/>
    <property type="match status" value="1"/>
</dbReference>
<dbReference type="PANTHER" id="PTHR10809">
    <property type="entry name" value="VESICLE-ASSOCIATED MEMBRANE PROTEIN-ASSOCIATED PROTEIN"/>
    <property type="match status" value="1"/>
</dbReference>
<gene>
    <name evidence="8" type="primary">8234794</name>
    <name evidence="7" type="ORF">Phum_PHUM564710</name>
</gene>
<dbReference type="AlphaFoldDB" id="E0W0W9"/>
<reference evidence="8" key="3">
    <citation type="submission" date="2020-05" db="UniProtKB">
        <authorList>
            <consortium name="EnsemblMetazoa"/>
        </authorList>
    </citation>
    <scope>IDENTIFICATION</scope>
    <source>
        <strain evidence="8">USDA</strain>
    </source>
</reference>
<comment type="subcellular location">
    <subcellularLocation>
        <location evidence="1">Membrane</location>
        <topology evidence="1">Single-pass type IV membrane protein</topology>
    </subcellularLocation>
</comment>
<dbReference type="EMBL" id="DS235862">
    <property type="protein sequence ID" value="EEB19275.1"/>
    <property type="molecule type" value="Genomic_DNA"/>
</dbReference>
<sequence length="175" mass="19996">MERPKQVLIIEPSSELRFPGPYTSPVTSFMKLTNPIDKKVCFKIKTTVPKKYCVRPNSGVLDPHSKIDIAVSLQSFDFDPNEKKHKFMVLTTIAPEGLNYEHNFWNDVKPECLMDSKLKCVFDVPNQNSETNGDTVDDTVIAQEKVKKTEAKPPYKVSKTLARIFDKKLMFKILS</sequence>
<reference evidence="7" key="2">
    <citation type="submission" date="2007-04" db="EMBL/GenBank/DDBJ databases">
        <title>The genome of the human body louse.</title>
        <authorList>
            <consortium name="The Human Body Louse Genome Consortium"/>
            <person name="Kirkness E."/>
            <person name="Walenz B."/>
            <person name="Hass B."/>
            <person name="Bruggner R."/>
            <person name="Strausberg R."/>
        </authorList>
    </citation>
    <scope>NUCLEOTIDE SEQUENCE</scope>
    <source>
        <strain evidence="7">USDA</strain>
    </source>
</reference>
<dbReference type="VEuPathDB" id="VectorBase:PHUM564710"/>
<dbReference type="GeneID" id="8234794"/>
<evidence type="ECO:0000256" key="1">
    <source>
        <dbReference type="ARBA" id="ARBA00004211"/>
    </source>
</evidence>